<dbReference type="GO" id="GO:0005737">
    <property type="term" value="C:cytoplasm"/>
    <property type="evidence" value="ECO:0007669"/>
    <property type="project" value="TreeGrafter"/>
</dbReference>
<dbReference type="GeneID" id="95378087"/>
<feature type="active site" description="Nucleophile" evidence="2">
    <location>
        <position position="16"/>
    </location>
</feature>
<feature type="active site" description="Proton donor" evidence="2">
    <location>
        <position position="18"/>
    </location>
</feature>
<dbReference type="KEGG" id="pchi:PC41400_25175"/>
<evidence type="ECO:0000313" key="7">
    <source>
        <dbReference type="Proteomes" id="UP000288943"/>
    </source>
</evidence>
<evidence type="ECO:0000256" key="1">
    <source>
        <dbReference type="PIRNR" id="PIRNR000915"/>
    </source>
</evidence>
<evidence type="ECO:0000256" key="3">
    <source>
        <dbReference type="PIRSR" id="PIRSR000915-2"/>
    </source>
</evidence>
<comment type="function">
    <text evidence="1">Catalyzes the dephosphorylation of 2-6 carbon acid sugars in vitro.</text>
</comment>
<dbReference type="InterPro" id="IPR023214">
    <property type="entry name" value="HAD_sf"/>
</dbReference>
<keyword evidence="1 4" id="KW-0460">Magnesium</keyword>
<evidence type="ECO:0000313" key="6">
    <source>
        <dbReference type="EMBL" id="QAV20796.1"/>
    </source>
</evidence>
<dbReference type="InterPro" id="IPR036412">
    <property type="entry name" value="HAD-like_sf"/>
</dbReference>
<feature type="binding site" evidence="4">
    <location>
        <position position="215"/>
    </location>
    <ligand>
        <name>Mg(2+)</name>
        <dbReference type="ChEBI" id="CHEBI:18420"/>
    </ligand>
</feature>
<dbReference type="NCBIfam" id="TIGR01460">
    <property type="entry name" value="HAD-SF-IIA"/>
    <property type="match status" value="1"/>
</dbReference>
<feature type="binding site" evidence="3">
    <location>
        <position position="190"/>
    </location>
    <ligand>
        <name>substrate</name>
    </ligand>
</feature>
<dbReference type="EMBL" id="CP026520">
    <property type="protein sequence ID" value="QAV20796.1"/>
    <property type="molecule type" value="Genomic_DNA"/>
</dbReference>
<proteinExistence type="inferred from homology"/>
<reference evidence="6 7" key="1">
    <citation type="submission" date="2018-01" db="EMBL/GenBank/DDBJ databases">
        <title>The whole genome sequencing and assembly of Paenibacillus chitinolyticus KCCM 41400 strain.</title>
        <authorList>
            <person name="Kim J.-Y."/>
            <person name="Park M.-K."/>
            <person name="Lee Y.-J."/>
            <person name="Yi H."/>
            <person name="Bahn Y.-S."/>
            <person name="Kim J.F."/>
            <person name="Lee D.-W."/>
        </authorList>
    </citation>
    <scope>NUCLEOTIDE SEQUENCE [LARGE SCALE GENOMIC DNA]</scope>
    <source>
        <strain evidence="6 7">KCCM 41400</strain>
    </source>
</reference>
<dbReference type="RefSeq" id="WP_042233326.1">
    <property type="nucleotide sequence ID" value="NZ_CP026520.1"/>
</dbReference>
<organism evidence="6 7">
    <name type="scientific">Paenibacillus chitinolyticus</name>
    <dbReference type="NCBI Taxonomy" id="79263"/>
    <lineage>
        <taxon>Bacteria</taxon>
        <taxon>Bacillati</taxon>
        <taxon>Bacillota</taxon>
        <taxon>Bacilli</taxon>
        <taxon>Bacillales</taxon>
        <taxon>Paenibacillaceae</taxon>
        <taxon>Paenibacillus</taxon>
    </lineage>
</organism>
<dbReference type="Gene3D" id="3.40.50.1000">
    <property type="entry name" value="HAD superfamily/HAD-like"/>
    <property type="match status" value="2"/>
</dbReference>
<dbReference type="GO" id="GO:0016791">
    <property type="term" value="F:phosphatase activity"/>
    <property type="evidence" value="ECO:0007669"/>
    <property type="project" value="TreeGrafter"/>
</dbReference>
<dbReference type="SUPFAM" id="SSF56784">
    <property type="entry name" value="HAD-like"/>
    <property type="match status" value="1"/>
</dbReference>
<evidence type="ECO:0000313" key="5">
    <source>
        <dbReference type="EMBL" id="MCY9597358.1"/>
    </source>
</evidence>
<name>A0A410X2F7_9BACL</name>
<dbReference type="Proteomes" id="UP001527202">
    <property type="component" value="Unassembled WGS sequence"/>
</dbReference>
<evidence type="ECO:0000256" key="2">
    <source>
        <dbReference type="PIRSR" id="PIRSR000915-1"/>
    </source>
</evidence>
<dbReference type="EC" id="3.1.3.-" evidence="1"/>
<feature type="binding site" evidence="4">
    <location>
        <position position="16"/>
    </location>
    <ligand>
        <name>Mg(2+)</name>
        <dbReference type="ChEBI" id="CHEBI:18420"/>
    </ligand>
</feature>
<sequence>MRGLTEWNEAEAYFFDLDGTIFLGGRLLPGAAELIRSLEEAGKTVGFLTNTTTQTAADCGRRLRGLGLAVRDEQVVTAAAAAAAYLAEQAPQARVLAVGEEALIAELDAQRIRVVRTPLEATHVVVGMDRRFDYAKLHAASRALRSGAELIACNPDTFCPVEGDELPDTGAMTAAIEAASGVRASVVAGKPSLHYAQVALRRSGKTADRCVMVGDRLETDIRLGLASGMRTALVLTGAATLEEVRAGTVMPDWIVPTLEAFTKLSDEEIFNIPIT</sequence>
<keyword evidence="8" id="KW-1185">Reference proteome</keyword>
<reference evidence="5 8" key="2">
    <citation type="submission" date="2022-05" db="EMBL/GenBank/DDBJ databases">
        <title>Genome Sequencing of Bee-Associated Microbes.</title>
        <authorList>
            <person name="Dunlap C."/>
        </authorList>
    </citation>
    <scope>NUCLEOTIDE SEQUENCE [LARGE SCALE GENOMIC DNA]</scope>
    <source>
        <strain evidence="5 8">NRRL B-23120</strain>
    </source>
</reference>
<dbReference type="Pfam" id="PF13242">
    <property type="entry name" value="Hydrolase_like"/>
    <property type="match status" value="1"/>
</dbReference>
<protein>
    <recommendedName>
        <fullName evidence="1">Acid sugar phosphatase</fullName>
        <ecNumber evidence="1">3.1.3.-</ecNumber>
    </recommendedName>
</protein>
<keyword evidence="1 4" id="KW-0479">Metal-binding</keyword>
<dbReference type="InterPro" id="IPR006357">
    <property type="entry name" value="HAD-SF_hydro_IIA"/>
</dbReference>
<feature type="binding site" evidence="4">
    <location>
        <position position="18"/>
    </location>
    <ligand>
        <name>Mg(2+)</name>
        <dbReference type="ChEBI" id="CHEBI:18420"/>
    </ligand>
</feature>
<accession>A0A410X2F7</accession>
<dbReference type="AlphaFoldDB" id="A0A410X2F7"/>
<dbReference type="EMBL" id="JAMDMJ010000020">
    <property type="protein sequence ID" value="MCY9597358.1"/>
    <property type="molecule type" value="Genomic_DNA"/>
</dbReference>
<comment type="similarity">
    <text evidence="1">Belongs to the HAD-like hydrolase superfamily. NagD family.</text>
</comment>
<dbReference type="PANTHER" id="PTHR19288:SF46">
    <property type="entry name" value="HALOACID DEHALOGENASE-LIKE HYDROLASE DOMAIN-CONTAINING PROTEIN 2"/>
    <property type="match status" value="1"/>
</dbReference>
<dbReference type="Pfam" id="PF13344">
    <property type="entry name" value="Hydrolase_6"/>
    <property type="match status" value="1"/>
</dbReference>
<gene>
    <name evidence="5" type="ORF">M5X16_16475</name>
    <name evidence="6" type="ORF">PC41400_25175</name>
</gene>
<keyword evidence="5" id="KW-0378">Hydrolase</keyword>
<dbReference type="GO" id="GO:0046872">
    <property type="term" value="F:metal ion binding"/>
    <property type="evidence" value="ECO:0007669"/>
    <property type="project" value="UniProtKB-KW"/>
</dbReference>
<dbReference type="PANTHER" id="PTHR19288">
    <property type="entry name" value="4-NITROPHENYLPHOSPHATASE-RELATED"/>
    <property type="match status" value="1"/>
</dbReference>
<dbReference type="OrthoDB" id="9810449at2"/>
<dbReference type="PIRSF" id="PIRSF000915">
    <property type="entry name" value="PGP-type_phosphatase"/>
    <property type="match status" value="1"/>
</dbReference>
<evidence type="ECO:0000313" key="8">
    <source>
        <dbReference type="Proteomes" id="UP001527202"/>
    </source>
</evidence>
<comment type="cofactor">
    <cofactor evidence="4">
        <name>Mg(2+)</name>
        <dbReference type="ChEBI" id="CHEBI:18420"/>
    </cofactor>
    <text evidence="4">Divalent metal ions. Mg(2+) is the most effective.</text>
</comment>
<dbReference type="Proteomes" id="UP000288943">
    <property type="component" value="Chromosome"/>
</dbReference>
<evidence type="ECO:0000256" key="4">
    <source>
        <dbReference type="PIRSR" id="PIRSR000915-3"/>
    </source>
</evidence>